<accession>A0A140E0G5</accession>
<name>A0A140E0G5_MIMIV</name>
<protein>
    <submittedName>
        <fullName evidence="1">Uncharacterized protein</fullName>
    </submittedName>
</protein>
<organism evidence="1 2">
    <name type="scientific">Samba virus</name>
    <dbReference type="NCBI Taxonomy" id="1461100"/>
    <lineage>
        <taxon>Viruses</taxon>
        <taxon>Varidnaviria</taxon>
        <taxon>Bamfordvirae</taxon>
        <taxon>Nucleocytoviricota</taxon>
        <taxon>Megaviricetes</taxon>
        <taxon>Imitervirales</taxon>
        <taxon>Mimiviridae</taxon>
        <taxon>Megamimivirinae</taxon>
        <taxon>Mimivirus</taxon>
        <taxon>Mimivirus bradfordmassiliense</taxon>
    </lineage>
</organism>
<dbReference type="EMBL" id="KF959826">
    <property type="protein sequence ID" value="AMK61790.1"/>
    <property type="molecule type" value="Genomic_DNA"/>
</dbReference>
<sequence>MGEFVFCYGSQNKKCLSKYIKQTKNSYKLYLSDNNYIYFDKIKTQDCQKYIEVDFNNSFEFLKFIVKKKIYCDMHNRNCKSFCFHNNYFKYIVENKHYDIIKFFCKKFIPLIKSNRNIYSFPYSLPMYVDLDDFNYIFKHSCLEDIYPSIIQVLRYNRDITIEFMDDIFSIYKNKLTKLFINDNILDLDSKFEIGPQIFLTPSFVKDDVNLFDFIIEEICNLTSEIDKTKLDKKQLKLLENFKVKFDSEFICEIIYSRMLHDFEDILQVEDTYFCPKIFKQMLPNISDLINSLTHNRIIQFIIAYNIVEYMGILCDFIGDTEPKFINNMLIKATSTEMGQLLIDYGADYEKLYRSTSFKNCSDCVKKLVKKIIKETSDS</sequence>
<dbReference type="Proteomes" id="UP000240935">
    <property type="component" value="Segment"/>
</dbReference>
<evidence type="ECO:0000313" key="2">
    <source>
        <dbReference type="Proteomes" id="UP000240935"/>
    </source>
</evidence>
<reference evidence="1 2" key="1">
    <citation type="journal article" date="2014" name="Virol. J.">
        <title>Samba virus: a novel mimivirus from a giant rain forest, the Brazilian Amazon.</title>
        <authorList>
            <person name="Campos R.K."/>
            <person name="Boratto P.V."/>
            <person name="Assis F.L."/>
            <person name="Aguiar E.R."/>
            <person name="Silva L.C."/>
            <person name="Albarnaz J.D."/>
            <person name="Dornas F.P."/>
            <person name="Trindade G.S."/>
            <person name="Ferreira P.P."/>
            <person name="Marques J.T."/>
            <person name="Robert C."/>
            <person name="Raoult D."/>
            <person name="Kroon E.G."/>
            <person name="La Scola B."/>
            <person name="Abrahao J.S."/>
        </authorList>
    </citation>
    <scope>NUCLEOTIDE SEQUENCE [LARGE SCALE GENOMIC DNA]</scope>
</reference>
<proteinExistence type="predicted"/>
<evidence type="ECO:0000313" key="1">
    <source>
        <dbReference type="EMBL" id="AMK61790.1"/>
    </source>
</evidence>